<keyword evidence="1" id="KW-1185">Reference proteome</keyword>
<dbReference type="GeneID" id="116200902"/>
<accession>A0A6P8CZX7</accession>
<reference evidence="1" key="1">
    <citation type="journal article" date="2020" name="Plant Biotechnol. J.">
        <title>The pomegranate (Punica granatum L.) draft genome dissects genetic divergence between soft- and hard-seeded cultivars.</title>
        <authorList>
            <person name="Luo X."/>
            <person name="Li H."/>
            <person name="Wu Z."/>
            <person name="Yao W."/>
            <person name="Zhao P."/>
            <person name="Cao D."/>
            <person name="Yu H."/>
            <person name="Li K."/>
            <person name="Poudel K."/>
            <person name="Zhao D."/>
            <person name="Zhang F."/>
            <person name="Xia X."/>
            <person name="Chen L."/>
            <person name="Wang Q."/>
            <person name="Jing D."/>
            <person name="Cao S."/>
        </authorList>
    </citation>
    <scope>NUCLEOTIDE SEQUENCE [LARGE SCALE GENOMIC DNA]</scope>
    <source>
        <strain evidence="1">cv. Tunisia</strain>
    </source>
</reference>
<sequence>MQRLLPGSLDLNFFRRNYESLPDWKYVWWMVVFPPDLMMMQRLFETVCSLTCEWIMRPVDSKVEDGSKGWHMLEQKSLDEQFTPPMHYQTLHHSIQARTRIYNRRRHTLHLPAWVLCVHPPITSVEKNDRA</sequence>
<evidence type="ECO:0000313" key="1">
    <source>
        <dbReference type="Proteomes" id="UP000515151"/>
    </source>
</evidence>
<evidence type="ECO:0000313" key="2">
    <source>
        <dbReference type="RefSeq" id="XP_031387729.1"/>
    </source>
</evidence>
<proteinExistence type="predicted"/>
<dbReference type="Proteomes" id="UP000515151">
    <property type="component" value="Chromosome 3"/>
</dbReference>
<protein>
    <submittedName>
        <fullName evidence="2">Uncharacterized protein LOC116200902 isoform X3</fullName>
    </submittedName>
</protein>
<dbReference type="AlphaFoldDB" id="A0A6P8CZX7"/>
<dbReference type="RefSeq" id="XP_031387729.1">
    <property type="nucleotide sequence ID" value="XM_031531869.1"/>
</dbReference>
<organism evidence="1 2">
    <name type="scientific">Punica granatum</name>
    <name type="common">Pomegranate</name>
    <dbReference type="NCBI Taxonomy" id="22663"/>
    <lineage>
        <taxon>Eukaryota</taxon>
        <taxon>Viridiplantae</taxon>
        <taxon>Streptophyta</taxon>
        <taxon>Embryophyta</taxon>
        <taxon>Tracheophyta</taxon>
        <taxon>Spermatophyta</taxon>
        <taxon>Magnoliopsida</taxon>
        <taxon>eudicotyledons</taxon>
        <taxon>Gunneridae</taxon>
        <taxon>Pentapetalae</taxon>
        <taxon>rosids</taxon>
        <taxon>malvids</taxon>
        <taxon>Myrtales</taxon>
        <taxon>Lythraceae</taxon>
        <taxon>Punica</taxon>
    </lineage>
</organism>
<gene>
    <name evidence="2" type="primary">LOC116200902</name>
</gene>
<name>A0A6P8CZX7_PUNGR</name>
<reference evidence="2" key="2">
    <citation type="submission" date="2025-08" db="UniProtKB">
        <authorList>
            <consortium name="RefSeq"/>
        </authorList>
    </citation>
    <scope>IDENTIFICATION</scope>
    <source>
        <tissue evidence="2">Leaf</tissue>
    </source>
</reference>